<dbReference type="EMBL" id="CP006850">
    <property type="protein sequence ID" value="AHH21377.1"/>
    <property type="molecule type" value="Genomic_DNA"/>
</dbReference>
<dbReference type="SUPFAM" id="SSF47413">
    <property type="entry name" value="lambda repressor-like DNA-binding domains"/>
    <property type="match status" value="1"/>
</dbReference>
<evidence type="ECO:0000313" key="1">
    <source>
        <dbReference type="EMBL" id="AHH21377.1"/>
    </source>
</evidence>
<dbReference type="KEGG" id="nno:NONO_c66070"/>
<dbReference type="InterPro" id="IPR001387">
    <property type="entry name" value="Cro/C1-type_HTH"/>
</dbReference>
<dbReference type="CDD" id="cd00093">
    <property type="entry name" value="HTH_XRE"/>
    <property type="match status" value="1"/>
</dbReference>
<protein>
    <submittedName>
        <fullName evidence="1">Putative transcriptional regulator</fullName>
    </submittedName>
</protein>
<dbReference type="Gene3D" id="1.25.40.10">
    <property type="entry name" value="Tetratricopeptide repeat domain"/>
    <property type="match status" value="1"/>
</dbReference>
<dbReference type="InterPro" id="IPR010982">
    <property type="entry name" value="Lambda_DNA-bd_dom_sf"/>
</dbReference>
<dbReference type="InterPro" id="IPR011990">
    <property type="entry name" value="TPR-like_helical_dom_sf"/>
</dbReference>
<dbReference type="AlphaFoldDB" id="W5TQ63"/>
<dbReference type="RefSeq" id="WP_051494864.1">
    <property type="nucleotide sequence ID" value="NZ_CP006850.1"/>
</dbReference>
<reference evidence="1 2" key="1">
    <citation type="journal article" date="2014" name="Appl. Environ. Microbiol.">
        <title>Insights into the Microbial Degradation of Rubber and Gutta-Percha by Analysis of the Complete Genome of Nocardia nova SH22a.</title>
        <authorList>
            <person name="Luo Q."/>
            <person name="Hiessl S."/>
            <person name="Poehlein A."/>
            <person name="Daniel R."/>
            <person name="Steinbuchel A."/>
        </authorList>
    </citation>
    <scope>NUCLEOTIDE SEQUENCE [LARGE SCALE GENOMIC DNA]</scope>
    <source>
        <strain evidence="1">SH22a</strain>
    </source>
</reference>
<organism evidence="1 2">
    <name type="scientific">Nocardia nova SH22a</name>
    <dbReference type="NCBI Taxonomy" id="1415166"/>
    <lineage>
        <taxon>Bacteria</taxon>
        <taxon>Bacillati</taxon>
        <taxon>Actinomycetota</taxon>
        <taxon>Actinomycetes</taxon>
        <taxon>Mycobacteriales</taxon>
        <taxon>Nocardiaceae</taxon>
        <taxon>Nocardia</taxon>
    </lineage>
</organism>
<dbReference type="PATRIC" id="fig|1415166.3.peg.6786"/>
<dbReference type="Gene3D" id="1.10.260.40">
    <property type="entry name" value="lambda repressor-like DNA-binding domains"/>
    <property type="match status" value="1"/>
</dbReference>
<gene>
    <name evidence="1" type="ORF">NONO_c66070</name>
</gene>
<accession>W5TQ63</accession>
<proteinExistence type="predicted"/>
<keyword evidence="2" id="KW-1185">Reference proteome</keyword>
<dbReference type="STRING" id="1415166.NONO_c66070"/>
<name>W5TQ63_9NOCA</name>
<dbReference type="GO" id="GO:0003677">
    <property type="term" value="F:DNA binding"/>
    <property type="evidence" value="ECO:0007669"/>
    <property type="project" value="InterPro"/>
</dbReference>
<dbReference type="eggNOG" id="COG3620">
    <property type="taxonomic scope" value="Bacteria"/>
</dbReference>
<dbReference type="HOGENOM" id="CLU_075541_0_0_11"/>
<dbReference type="SUPFAM" id="SSF48452">
    <property type="entry name" value="TPR-like"/>
    <property type="match status" value="1"/>
</dbReference>
<dbReference type="Pfam" id="PF13560">
    <property type="entry name" value="HTH_31"/>
    <property type="match status" value="1"/>
</dbReference>
<evidence type="ECO:0000313" key="2">
    <source>
        <dbReference type="Proteomes" id="UP000019150"/>
    </source>
</evidence>
<sequence>MFAESVVAGPLLRELRTAAGIGLRVMATRTAFAAGYLSEVETGRKPVTDAVVCAYRKVLGDPTLGMPDVDVDRLAATVADPSGAGASSLEDITVILERSRRLEYSAGPGLVAPVARGLDGLARVLAAEHVAGTSGAALASEVARFRGWLELALGRPHSGDKALADSAELAEEAGDPSQLQHAMSFRAYGLREQGDLRSAIALTEEALKVPGTHPMLRVYDSYQLAKFHVARGEASAALRQLRRADRAAEATDELEPPSYGYWYSTGFWALQRGRVLWMAGAHDRGRQEVIDGLAALPGADRESTWAAKWRAAADGGDMPA</sequence>
<dbReference type="Proteomes" id="UP000019150">
    <property type="component" value="Chromosome"/>
</dbReference>